<dbReference type="Proteomes" id="UP001630127">
    <property type="component" value="Unassembled WGS sequence"/>
</dbReference>
<accession>A0ABD3B4D0</accession>
<organism evidence="1 2">
    <name type="scientific">Cinchona calisaya</name>
    <dbReference type="NCBI Taxonomy" id="153742"/>
    <lineage>
        <taxon>Eukaryota</taxon>
        <taxon>Viridiplantae</taxon>
        <taxon>Streptophyta</taxon>
        <taxon>Embryophyta</taxon>
        <taxon>Tracheophyta</taxon>
        <taxon>Spermatophyta</taxon>
        <taxon>Magnoliopsida</taxon>
        <taxon>eudicotyledons</taxon>
        <taxon>Gunneridae</taxon>
        <taxon>Pentapetalae</taxon>
        <taxon>asterids</taxon>
        <taxon>lamiids</taxon>
        <taxon>Gentianales</taxon>
        <taxon>Rubiaceae</taxon>
        <taxon>Cinchonoideae</taxon>
        <taxon>Cinchoneae</taxon>
        <taxon>Cinchona</taxon>
    </lineage>
</organism>
<reference evidence="1 2" key="1">
    <citation type="submission" date="2024-11" db="EMBL/GenBank/DDBJ databases">
        <title>A near-complete genome assembly of Cinchona calisaya.</title>
        <authorList>
            <person name="Lian D.C."/>
            <person name="Zhao X.W."/>
            <person name="Wei L."/>
        </authorList>
    </citation>
    <scope>NUCLEOTIDE SEQUENCE [LARGE SCALE GENOMIC DNA]</scope>
    <source>
        <tissue evidence="1">Nenye</tissue>
    </source>
</reference>
<evidence type="ECO:0000313" key="1">
    <source>
        <dbReference type="EMBL" id="KAL3538220.1"/>
    </source>
</evidence>
<gene>
    <name evidence="1" type="ORF">ACH5RR_001586</name>
</gene>
<dbReference type="AlphaFoldDB" id="A0ABD3B4D0"/>
<keyword evidence="2" id="KW-1185">Reference proteome</keyword>
<protein>
    <submittedName>
        <fullName evidence="1">Uncharacterized protein</fullName>
    </submittedName>
</protein>
<evidence type="ECO:0000313" key="2">
    <source>
        <dbReference type="Proteomes" id="UP001630127"/>
    </source>
</evidence>
<dbReference type="EMBL" id="JBJUIK010000001">
    <property type="protein sequence ID" value="KAL3538220.1"/>
    <property type="molecule type" value="Genomic_DNA"/>
</dbReference>
<proteinExistence type="predicted"/>
<comment type="caution">
    <text evidence="1">The sequence shown here is derived from an EMBL/GenBank/DDBJ whole genome shotgun (WGS) entry which is preliminary data.</text>
</comment>
<name>A0ABD3B4D0_9GENT</name>
<sequence>MWNEFLENEGVEFLKKKDRERCNTKSMDIIEPLGKVENVSLSRWEMKKKTGSCSVSFVLKGDYGLVVSNNDLRGGDILQLWAVRICAIVGSCV</sequence>